<dbReference type="STRING" id="866771.HMPREF9296_0887"/>
<dbReference type="PRINTS" id="PR00797">
    <property type="entry name" value="STREPTOPAIN"/>
</dbReference>
<evidence type="ECO:0000256" key="7">
    <source>
        <dbReference type="SAM" id="SignalP"/>
    </source>
</evidence>
<dbReference type="InterPro" id="IPR000200">
    <property type="entry name" value="Peptidase_C10"/>
</dbReference>
<evidence type="ECO:0000313" key="10">
    <source>
        <dbReference type="Proteomes" id="UP000003610"/>
    </source>
</evidence>
<dbReference type="InterPro" id="IPR025896">
    <property type="entry name" value="Spi_Prtas-inh"/>
</dbReference>
<feature type="domain" description="Spi protease inhibitor" evidence="8">
    <location>
        <begin position="21"/>
        <end position="119"/>
    </location>
</feature>
<dbReference type="Pfam" id="PF01640">
    <property type="entry name" value="Peptidase_C10"/>
    <property type="match status" value="1"/>
</dbReference>
<gene>
    <name evidence="9" type="ORF">HMPREF9296_0887</name>
</gene>
<evidence type="ECO:0000256" key="4">
    <source>
        <dbReference type="ARBA" id="ARBA00022801"/>
    </source>
</evidence>
<dbReference type="Proteomes" id="UP000003610">
    <property type="component" value="Unassembled WGS sequence"/>
</dbReference>
<feature type="active site" description="Nucleophile" evidence="6">
    <location>
        <position position="174"/>
    </location>
</feature>
<name>E1KU12_9BACT</name>
<organism evidence="9 10">
    <name type="scientific">Prevotella disiens FB035-09AN</name>
    <dbReference type="NCBI Taxonomy" id="866771"/>
    <lineage>
        <taxon>Bacteria</taxon>
        <taxon>Pseudomonadati</taxon>
        <taxon>Bacteroidota</taxon>
        <taxon>Bacteroidia</taxon>
        <taxon>Bacteroidales</taxon>
        <taxon>Prevotellaceae</taxon>
        <taxon>Prevotella</taxon>
    </lineage>
</organism>
<evidence type="ECO:0000256" key="2">
    <source>
        <dbReference type="ARBA" id="ARBA00022670"/>
    </source>
</evidence>
<keyword evidence="2" id="KW-0645">Protease</keyword>
<dbReference type="SUPFAM" id="SSF54001">
    <property type="entry name" value="Cysteine proteinases"/>
    <property type="match status" value="1"/>
</dbReference>
<dbReference type="RefSeq" id="WP_004358149.1">
    <property type="nucleotide sequence ID" value="NZ_AEDO01000058.1"/>
</dbReference>
<dbReference type="Pfam" id="PF13734">
    <property type="entry name" value="Inhibitor_I69"/>
    <property type="match status" value="1"/>
</dbReference>
<dbReference type="InterPro" id="IPR044934">
    <property type="entry name" value="Streptopain_sf"/>
</dbReference>
<comment type="caution">
    <text evidence="9">The sequence shown here is derived from an EMBL/GenBank/DDBJ whole genome shotgun (WGS) entry which is preliminary data.</text>
</comment>
<accession>E1KU12</accession>
<dbReference type="GO" id="GO:0006508">
    <property type="term" value="P:proteolysis"/>
    <property type="evidence" value="ECO:0007669"/>
    <property type="project" value="UniProtKB-KW"/>
</dbReference>
<dbReference type="AlphaFoldDB" id="E1KU12"/>
<reference evidence="9 10" key="1">
    <citation type="submission" date="2010-08" db="EMBL/GenBank/DDBJ databases">
        <authorList>
            <person name="Durkin A.S."/>
            <person name="Madupu R."/>
            <person name="Torralba M."/>
            <person name="Gillis M."/>
            <person name="Methe B."/>
            <person name="Sutton G."/>
            <person name="Nelson K.E."/>
        </authorList>
    </citation>
    <scope>NUCLEOTIDE SEQUENCE [LARGE SCALE GENOMIC DNA]</scope>
    <source>
        <strain evidence="9 10">FB035-09AN</strain>
    </source>
</reference>
<dbReference type="EMBL" id="AEDO01000058">
    <property type="protein sequence ID" value="EFL45046.1"/>
    <property type="molecule type" value="Genomic_DNA"/>
</dbReference>
<feature type="chain" id="PRO_5003148563" evidence="7">
    <location>
        <begin position="22"/>
        <end position="1045"/>
    </location>
</feature>
<dbReference type="eggNOG" id="ENOG502ZR0D">
    <property type="taxonomic scope" value="Bacteria"/>
</dbReference>
<evidence type="ECO:0000256" key="5">
    <source>
        <dbReference type="ARBA" id="ARBA00022807"/>
    </source>
</evidence>
<evidence type="ECO:0000256" key="6">
    <source>
        <dbReference type="PIRSR" id="PIRSR600200-1"/>
    </source>
</evidence>
<evidence type="ECO:0000256" key="1">
    <source>
        <dbReference type="ARBA" id="ARBA00009693"/>
    </source>
</evidence>
<protein>
    <submittedName>
        <fullName evidence="9">Peptidase C10 family</fullName>
    </submittedName>
</protein>
<evidence type="ECO:0000259" key="8">
    <source>
        <dbReference type="Pfam" id="PF13734"/>
    </source>
</evidence>
<dbReference type="GO" id="GO:0008234">
    <property type="term" value="F:cysteine-type peptidase activity"/>
    <property type="evidence" value="ECO:0007669"/>
    <property type="project" value="UniProtKB-KW"/>
</dbReference>
<feature type="signal peptide" evidence="7">
    <location>
        <begin position="1"/>
        <end position="21"/>
    </location>
</feature>
<dbReference type="Gene3D" id="3.90.70.50">
    <property type="entry name" value="Peptidase C10, streptopain"/>
    <property type="match status" value="1"/>
</dbReference>
<keyword evidence="3 7" id="KW-0732">Signal</keyword>
<evidence type="ECO:0000256" key="3">
    <source>
        <dbReference type="ARBA" id="ARBA00022729"/>
    </source>
</evidence>
<keyword evidence="4" id="KW-0378">Hydrolase</keyword>
<comment type="similarity">
    <text evidence="1">Belongs to the peptidase C10 family.</text>
</comment>
<evidence type="ECO:0000313" key="9">
    <source>
        <dbReference type="EMBL" id="EFL45046.1"/>
    </source>
</evidence>
<keyword evidence="5" id="KW-0788">Thiol protease</keyword>
<sequence length="1045" mass="114548">MMRKRHLLALLLLSAVQMVYAAPVKQSTAAQTAKSFFAAKGKVLKTTNAAYAPQRRLKSATKEVAPYYVFNAGNNNGFVIVSGDDRIQPILGYVDSGSFDLNKIPDNMRDFLKTYSEQVAELDAENKTIGGTSSQNAIQSRRAVEPLVKCNWNQDAPYYNACPKGTKGQTVTGCVATAMAQVMYYYQWPNNITKEIPAYKIKGETGHYSGTVAKVDAGTAIDWANLKLEKYTSGSTTAQKEAISKLMAYIGSSVQMVYDYAEYGGSGAMPSDIAPAFNDYFNYSASFLDRSKVTAQEFEDAMYNEVAHNRPVIFNGSQADGGGGHCFVLDGYNGNGLFHINWGWGGIANGYFAIPILNPDESGIGAGSGSGGYAVYQSAIIGINKGVQAENRSTRIVSEFVRINGAAITTRLFHYSDKTQDVDCAIGVREENTTNTPALNTEIEKFSITPGYYSRPTQFILKNLTPNKKYKAYILLRQPGTTAWSWDESNFVDVSVDAQGIITTAYNKVYNDSKSLEVVRLEPFIENIVNGFAKAQVTIKNKSQKEYNGTIGVATAKSYIPGYGLTYKIYKARPILLQAGEELSFDLDYAFTTAGPQKLYLVTGNNKLLKQQEVNVDAEVESSTVETKFSFKDDVRAIVGDNVVGSVKITAKDAPITSGLLLALVKGGYIYKSFPTSVKLETDGVKEIPFNFQDVAPGAYNIALLRYDATNKGLGFCGKADYISVRSTVVSYKKDGKKEFALYTNNMTFDADVVAVDLTKVSPTSIKPGANPNTLYYVGNKNITGLENANKVLVNRYSPSLPVAEKIVLDDNYSFACPIAFVAKDVKYSRQFTNSYAKGKGWETIALPFNVQKVSINGEAIDWYKTKDETGKNFWLMSYDGQENDDVCFRYAPEFLANTPYVMGVPEKMKNVNIDFTATNVQFEVRDLSATQGANYTYFGSYRERTVQDAYTINATGDKFEKLGTAVKPFRGYFAGKGTAATLNLKAIGYDVAGIDNIAEDGTFAAPQAVFDLQGRKVATIKNASELNNLPKGIYVVKGKKMVVK</sequence>
<dbReference type="InterPro" id="IPR038765">
    <property type="entry name" value="Papain-like_cys_pep_sf"/>
</dbReference>
<feature type="active site" description="Proton acceptor" evidence="6">
    <location>
        <position position="325"/>
    </location>
</feature>
<proteinExistence type="inferred from homology"/>